<accession>A0ABV5GCR8</accession>
<dbReference type="InterPro" id="IPR049893">
    <property type="entry name" value="Bvu_2165-like_IHF-HU-DNA_bdg"/>
</dbReference>
<organism evidence="3 4">
    <name type="scientific">Flavobacterium paronense</name>
    <dbReference type="NCBI Taxonomy" id="1392775"/>
    <lineage>
        <taxon>Bacteria</taxon>
        <taxon>Pseudomonadati</taxon>
        <taxon>Bacteroidota</taxon>
        <taxon>Flavobacteriia</taxon>
        <taxon>Flavobacteriales</taxon>
        <taxon>Flavobacteriaceae</taxon>
        <taxon>Flavobacterium</taxon>
    </lineage>
</organism>
<dbReference type="Pfam" id="PF14848">
    <property type="entry name" value="HU-DNA_bdg"/>
    <property type="match status" value="1"/>
</dbReference>
<dbReference type="CDD" id="cd13833">
    <property type="entry name" value="HU_IHF_like"/>
    <property type="match status" value="1"/>
</dbReference>
<evidence type="ECO:0000259" key="1">
    <source>
        <dbReference type="Pfam" id="PF14734"/>
    </source>
</evidence>
<feature type="domain" description="Bvu-2165-like IHF-HU-like DNA-binding" evidence="2">
    <location>
        <begin position="3"/>
        <end position="121"/>
    </location>
</feature>
<dbReference type="Pfam" id="PF14734">
    <property type="entry name" value="DUF4469"/>
    <property type="match status" value="1"/>
</dbReference>
<protein>
    <submittedName>
        <fullName evidence="3">DNA-binding domain-containing protein</fullName>
    </submittedName>
</protein>
<keyword evidence="3" id="KW-0238">DNA-binding</keyword>
<dbReference type="EMBL" id="JBHMFB010000012">
    <property type="protein sequence ID" value="MFB9088888.1"/>
    <property type="molecule type" value="Genomic_DNA"/>
</dbReference>
<evidence type="ECO:0000313" key="3">
    <source>
        <dbReference type="EMBL" id="MFB9088888.1"/>
    </source>
</evidence>
<evidence type="ECO:0000259" key="2">
    <source>
        <dbReference type="Pfam" id="PF14848"/>
    </source>
</evidence>
<comment type="caution">
    <text evidence="3">The sequence shown here is derived from an EMBL/GenBank/DDBJ whole genome shotgun (WGS) entry which is preliminary data.</text>
</comment>
<evidence type="ECO:0000313" key="4">
    <source>
        <dbReference type="Proteomes" id="UP001589576"/>
    </source>
</evidence>
<keyword evidence="4" id="KW-1185">Reference proteome</keyword>
<feature type="domain" description="DUF4469" evidence="1">
    <location>
        <begin position="133"/>
        <end position="218"/>
    </location>
</feature>
<sequence>MAIKYYLQPNPITPDPNDQSARVISNKVHDTDSITKEMLKRGSTITEADIRAVLNVFFMVVTDEVADGNSVNLPLVNIRAGVTGVFTSITDSFDASRHIKKANLSAGTELIRKMNEARVEKITVPTAAPALIAFTDVTSQTTNSILTPGGIGQIVGEELKFNPANVTEGIFFIASDGTVTPATIIASRTEGKIVFSVPALPAGNYTLEVRKGYGSTNIVVRSGALQDTLIVN</sequence>
<proteinExistence type="predicted"/>
<name>A0ABV5GCR8_9FLAO</name>
<dbReference type="RefSeq" id="WP_290284365.1">
    <property type="nucleotide sequence ID" value="NZ_JAUFQN010000019.1"/>
</dbReference>
<gene>
    <name evidence="3" type="ORF">ACFFUU_04675</name>
</gene>
<dbReference type="Gene3D" id="2.70.50.70">
    <property type="match status" value="1"/>
</dbReference>
<reference evidence="3 4" key="1">
    <citation type="submission" date="2024-09" db="EMBL/GenBank/DDBJ databases">
        <authorList>
            <person name="Sun Q."/>
            <person name="Mori K."/>
        </authorList>
    </citation>
    <scope>NUCLEOTIDE SEQUENCE [LARGE SCALE GENOMIC DNA]</scope>
    <source>
        <strain evidence="3 4">CECT 8460</strain>
    </source>
</reference>
<dbReference type="Proteomes" id="UP001589576">
    <property type="component" value="Unassembled WGS sequence"/>
</dbReference>
<dbReference type="InterPro" id="IPR027824">
    <property type="entry name" value="DUF4469"/>
</dbReference>
<dbReference type="GO" id="GO:0003677">
    <property type="term" value="F:DNA binding"/>
    <property type="evidence" value="ECO:0007669"/>
    <property type="project" value="UniProtKB-KW"/>
</dbReference>